<evidence type="ECO:0000256" key="1">
    <source>
        <dbReference type="SAM" id="MobiDB-lite"/>
    </source>
</evidence>
<name>A0AAD5UEK4_9FUNG</name>
<protein>
    <submittedName>
        <fullName evidence="2">Uncharacterized protein</fullName>
    </submittedName>
</protein>
<feature type="region of interest" description="Disordered" evidence="1">
    <location>
        <begin position="91"/>
        <end position="112"/>
    </location>
</feature>
<gene>
    <name evidence="2" type="ORF">HK103_006135</name>
</gene>
<dbReference type="EMBL" id="JADGKB010000062">
    <property type="protein sequence ID" value="KAJ3255693.1"/>
    <property type="molecule type" value="Genomic_DNA"/>
</dbReference>
<feature type="compositionally biased region" description="Polar residues" evidence="1">
    <location>
        <begin position="1320"/>
        <end position="1339"/>
    </location>
</feature>
<organism evidence="2 3">
    <name type="scientific">Boothiomyces macroporosus</name>
    <dbReference type="NCBI Taxonomy" id="261099"/>
    <lineage>
        <taxon>Eukaryota</taxon>
        <taxon>Fungi</taxon>
        <taxon>Fungi incertae sedis</taxon>
        <taxon>Chytridiomycota</taxon>
        <taxon>Chytridiomycota incertae sedis</taxon>
        <taxon>Chytridiomycetes</taxon>
        <taxon>Rhizophydiales</taxon>
        <taxon>Terramycetaceae</taxon>
        <taxon>Boothiomyces</taxon>
    </lineage>
</organism>
<feature type="compositionally biased region" description="Basic and acidic residues" evidence="1">
    <location>
        <begin position="1109"/>
        <end position="1135"/>
    </location>
</feature>
<dbReference type="Proteomes" id="UP001210925">
    <property type="component" value="Unassembled WGS sequence"/>
</dbReference>
<comment type="caution">
    <text evidence="2">The sequence shown here is derived from an EMBL/GenBank/DDBJ whole genome shotgun (WGS) entry which is preliminary data.</text>
</comment>
<feature type="compositionally biased region" description="Basic and acidic residues" evidence="1">
    <location>
        <begin position="817"/>
        <end position="830"/>
    </location>
</feature>
<feature type="region of interest" description="Disordered" evidence="1">
    <location>
        <begin position="903"/>
        <end position="969"/>
    </location>
</feature>
<feature type="region of interest" description="Disordered" evidence="1">
    <location>
        <begin position="1035"/>
        <end position="1214"/>
    </location>
</feature>
<evidence type="ECO:0000313" key="2">
    <source>
        <dbReference type="EMBL" id="KAJ3255693.1"/>
    </source>
</evidence>
<reference evidence="2" key="1">
    <citation type="submission" date="2020-05" db="EMBL/GenBank/DDBJ databases">
        <title>Phylogenomic resolution of chytrid fungi.</title>
        <authorList>
            <person name="Stajich J.E."/>
            <person name="Amses K."/>
            <person name="Simmons R."/>
            <person name="Seto K."/>
            <person name="Myers J."/>
            <person name="Bonds A."/>
            <person name="Quandt C.A."/>
            <person name="Barry K."/>
            <person name="Liu P."/>
            <person name="Grigoriev I."/>
            <person name="Longcore J.E."/>
            <person name="James T.Y."/>
        </authorList>
    </citation>
    <scope>NUCLEOTIDE SEQUENCE</scope>
    <source>
        <strain evidence="2">PLAUS21</strain>
    </source>
</reference>
<feature type="compositionally biased region" description="Low complexity" evidence="1">
    <location>
        <begin position="295"/>
        <end position="305"/>
    </location>
</feature>
<proteinExistence type="predicted"/>
<accession>A0AAD5UEK4</accession>
<feature type="compositionally biased region" description="Polar residues" evidence="1">
    <location>
        <begin position="940"/>
        <end position="969"/>
    </location>
</feature>
<feature type="compositionally biased region" description="Low complexity" evidence="1">
    <location>
        <begin position="736"/>
        <end position="745"/>
    </location>
</feature>
<feature type="compositionally biased region" description="Polar residues" evidence="1">
    <location>
        <begin position="1054"/>
        <end position="1066"/>
    </location>
</feature>
<feature type="compositionally biased region" description="Basic and acidic residues" evidence="1">
    <location>
        <begin position="1068"/>
        <end position="1092"/>
    </location>
</feature>
<feature type="compositionally biased region" description="Basic residues" evidence="1">
    <location>
        <begin position="751"/>
        <end position="761"/>
    </location>
</feature>
<feature type="region of interest" description="Disordered" evidence="1">
    <location>
        <begin position="288"/>
        <end position="311"/>
    </location>
</feature>
<feature type="region of interest" description="Disordered" evidence="1">
    <location>
        <begin position="690"/>
        <end position="881"/>
    </location>
</feature>
<feature type="region of interest" description="Disordered" evidence="1">
    <location>
        <begin position="525"/>
        <end position="581"/>
    </location>
</feature>
<feature type="compositionally biased region" description="Basic and acidic residues" evidence="1">
    <location>
        <begin position="767"/>
        <end position="777"/>
    </location>
</feature>
<feature type="compositionally biased region" description="Polar residues" evidence="1">
    <location>
        <begin position="1375"/>
        <end position="1388"/>
    </location>
</feature>
<sequence>MSSAFFFTSDWDRDAFKGQMPGKTFQQIHITDKDLETVPRAIYNDFVAELKLREEGYSGSSSSDIRPLKYINEPDFLLNLCMYSKSELPKEEPEKLYEQTPSASENNLGPDENSRTVILTDWGIDILNFSLKDAIPPIEKPNITSPQEKPVHIYGKFEAGLDFAVHQRYSTRLNRLAASTPEEIENAYKNCSEMISERDKDTLKNVLKYKRKAVKSEPLARGLSYLGRGRLDVRMGWANMSQFDNQNFVGDISESAVREDLDNQASSTSFAAELAQAPYQAKQALLRKVSRQGTASRSSAASRASVEGTKKPLLKSLEQEAKSTNFQVDMIHQSPTNAMLTPKDINDIKEPSVILETKSELCEKQELHERLFKKISLSKVRTSTSERKSSVKEKVIESEKEEIDAEEEEKWIQSQKDAIFQARVREDPLSVQNVKSEVPVDKSVQTQSKLGKLIENSPELASLMSPKLNAALKKEKQREVSLVANPITPQPQDNPSFLSRFDKILESNSRQIGNEVIAESRFDKFVTTESPEKPADVKNEPALPKRSSTASSGKQSRLEKMLNLNPEPVTEPERETTNNTNEGNAISMEIEQASNTTVDTSTKQSRLEKLINLETEGTYEISASITTAQQCNMQNLESTKEDELVSSSEQTSQLKVDIPEVKNDATISNANDPVLSAKSVTKTETVASSIVLSESSPVSAPPIPPASSKPIRPLDHAPSANNDHLEVNDEGLQNRISSYSTTETISEGKKKGIGGKVKKWASKIAGKHSEGKSEENLSKSSDSLASVDQLKDEEESPKKKKGFMSSIASSLHKSTHSIKETVDETDDQSHAKSTSSHHSLDALNEEGQTKKKKGFMSSFGLSKSKEKLGEGNNRASIIEPISQKQVTEDKLVVENSLEPSNIKQISPSIDSLPGLPPKTTQKVEGLESKPINDLQKETLDTNYTKIEPSATMTGHEQNQRSEISSPVAQSQYMVLPVNNQPISLTRQEDNQTIDADKQVQKQDIMSRFDKVLSEISPVSDSLVVSNVLLPESPVKTDTKTAKNTDLSKPVLQTIEKTPFSSESPKASTIERKVEVKEKLVTNRTEETKEKLSPDSYTISSKIEIPPPLKQDEKLESKPYPKKDIAVVQDTDKSTKIDQPNQVIAEKQPIKGSVDAPVPQKEVPTKEEIAQSSTDAPVPQKEAVTKKEIAQTSISVLDSQKDLPANNQPTKPSADFSFQKEEQAKMETVKPMANVPPLQKEEPVKKQALEMGPDLKLQENIGDKPKSNEMLVRSTDDISRGTPVGKVEMNQKPVKVGPNSKRFLNAMDMAKIESAQKPSELKQSNPDLQSTNTLKSQESLQKPAELQPSPAVVQPTTCENVKKSTDNISKAEPIPSSKSANNLKNQPTDSDSEKWLETLQKVTWKEHKCEVQILKFELHAFEVGKKKETTVVFQCVIPHEDKNGGEFKKIALGFSSSDIAKQWKDHLLNLSFGAELGVYEESTKRGILILAEKSDKDSTKLVEKYMTEVFEASKRPFELKEKQDFKTLGNIVCTNSDFVSRLQQVLVRNQLCNNPVVLMTEKDPVDGALDIVRCK</sequence>
<keyword evidence="3" id="KW-1185">Reference proteome</keyword>
<feature type="region of interest" description="Disordered" evidence="1">
    <location>
        <begin position="1249"/>
        <end position="1391"/>
    </location>
</feature>
<feature type="compositionally biased region" description="Basic and acidic residues" evidence="1">
    <location>
        <begin position="525"/>
        <end position="539"/>
    </location>
</feature>
<evidence type="ECO:0000313" key="3">
    <source>
        <dbReference type="Proteomes" id="UP001210925"/>
    </source>
</evidence>
<feature type="compositionally biased region" description="Polar residues" evidence="1">
    <location>
        <begin position="546"/>
        <end position="555"/>
    </location>
</feature>